<dbReference type="InterPro" id="IPR050203">
    <property type="entry name" value="Trp-tRNA_synthetase"/>
</dbReference>
<name>A0AAU7QT40_9FLAO</name>
<keyword evidence="9" id="KW-0472">Membrane</keyword>
<evidence type="ECO:0000256" key="5">
    <source>
        <dbReference type="ARBA" id="ARBA00022840"/>
    </source>
</evidence>
<evidence type="ECO:0000256" key="7">
    <source>
        <dbReference type="ARBA" id="ARBA00023146"/>
    </source>
</evidence>
<dbReference type="InterPro" id="IPR002306">
    <property type="entry name" value="Trp-tRNA-ligase"/>
</dbReference>
<dbReference type="GO" id="GO:0006436">
    <property type="term" value="P:tryptophanyl-tRNA aminoacylation"/>
    <property type="evidence" value="ECO:0007669"/>
    <property type="project" value="InterPro"/>
</dbReference>
<evidence type="ECO:0000256" key="3">
    <source>
        <dbReference type="ARBA" id="ARBA00022598"/>
    </source>
</evidence>
<evidence type="ECO:0000256" key="6">
    <source>
        <dbReference type="ARBA" id="ARBA00022917"/>
    </source>
</evidence>
<keyword evidence="5 8" id="KW-0067">ATP-binding</keyword>
<dbReference type="PRINTS" id="PR01039">
    <property type="entry name" value="TRNASYNTHTRP"/>
</dbReference>
<keyword evidence="4 8" id="KW-0547">Nucleotide-binding</keyword>
<reference evidence="10" key="1">
    <citation type="submission" date="2024-06" db="EMBL/GenBank/DDBJ databases">
        <title>Diversity, functionality, and evolutionary history of bacterial symbionts in false click beetles (Coleoptera, Throscidae).</title>
        <authorList>
            <person name="Wierz J.C."/>
            <person name="Malm H."/>
            <person name="Kaltenpoth M."/>
            <person name="Engl T."/>
        </authorList>
    </citation>
    <scope>NUCLEOTIDE SEQUENCE</scope>
    <source>
        <strain evidence="10">AspAUS03</strain>
    </source>
</reference>
<evidence type="ECO:0000256" key="9">
    <source>
        <dbReference type="SAM" id="Phobius"/>
    </source>
</evidence>
<feature type="transmembrane region" description="Helical" evidence="9">
    <location>
        <begin position="127"/>
        <end position="147"/>
    </location>
</feature>
<dbReference type="PANTHER" id="PTHR43766">
    <property type="entry name" value="TRYPTOPHAN--TRNA LIGASE, MITOCHONDRIAL"/>
    <property type="match status" value="1"/>
</dbReference>
<dbReference type="EC" id="6.1.1.2" evidence="2"/>
<keyword evidence="9" id="KW-0812">Transmembrane</keyword>
<dbReference type="Gene3D" id="1.10.240.10">
    <property type="entry name" value="Tyrosyl-Transfer RNA Synthetase"/>
    <property type="match status" value="1"/>
</dbReference>
<dbReference type="SUPFAM" id="SSF52374">
    <property type="entry name" value="Nucleotidylyl transferase"/>
    <property type="match status" value="1"/>
</dbReference>
<evidence type="ECO:0000256" key="1">
    <source>
        <dbReference type="ARBA" id="ARBA00005594"/>
    </source>
</evidence>
<sequence length="319" mass="39156">MEILLLGIKNNNNIHLGHFLGIIKPALKMLLINNNLLLIILIADYHTLTNINLLYYNKYKYINYLYKIIAIILSFNISLKRIFFYKQSNINDILEIFWYFSSLYTINRLKLSHLFKKYKLNLKINAFLYPILMSSDIVALNSNYVFIGKDQIQHLEICKVLIKKINIFSKYKFIIPKIQYKKKYYNFKDQYNKKMSKKNNNIFSIYLKKDIIYKKILKIKTSNECLNKYNIKKNYIYMLYKILLKQKNIKKKLYKNNNFLKIKNDLYKRIINKYIFLRKKYFFYLQHKYILKNLLYKNKFLIKKIILKNIYWFKYIFIN</sequence>
<dbReference type="InterPro" id="IPR002305">
    <property type="entry name" value="aa-tRNA-synth_Ic"/>
</dbReference>
<evidence type="ECO:0000256" key="8">
    <source>
        <dbReference type="RuleBase" id="RU363036"/>
    </source>
</evidence>
<comment type="similarity">
    <text evidence="1 8">Belongs to the class-I aminoacyl-tRNA synthetase family.</text>
</comment>
<protein>
    <recommendedName>
        <fullName evidence="2">tryptophan--tRNA ligase</fullName>
        <ecNumber evidence="2">6.1.1.2</ecNumber>
    </recommendedName>
</protein>
<feature type="transmembrane region" description="Helical" evidence="9">
    <location>
        <begin position="64"/>
        <end position="84"/>
    </location>
</feature>
<keyword evidence="3 8" id="KW-0436">Ligase</keyword>
<dbReference type="GO" id="GO:0005829">
    <property type="term" value="C:cytosol"/>
    <property type="evidence" value="ECO:0007669"/>
    <property type="project" value="TreeGrafter"/>
</dbReference>
<dbReference type="InterPro" id="IPR014729">
    <property type="entry name" value="Rossmann-like_a/b/a_fold"/>
</dbReference>
<dbReference type="GO" id="GO:0004830">
    <property type="term" value="F:tryptophan-tRNA ligase activity"/>
    <property type="evidence" value="ECO:0007669"/>
    <property type="project" value="UniProtKB-EC"/>
</dbReference>
<dbReference type="Pfam" id="PF00579">
    <property type="entry name" value="tRNA-synt_1b"/>
    <property type="match status" value="1"/>
</dbReference>
<dbReference type="EMBL" id="CP157897">
    <property type="protein sequence ID" value="XBT18904.1"/>
    <property type="molecule type" value="Genomic_DNA"/>
</dbReference>
<proteinExistence type="inferred from homology"/>
<dbReference type="Gene3D" id="3.40.50.620">
    <property type="entry name" value="HUPs"/>
    <property type="match status" value="1"/>
</dbReference>
<accession>A0AAU7QT40</accession>
<keyword evidence="6 8" id="KW-0648">Protein biosynthesis</keyword>
<dbReference type="PANTHER" id="PTHR43766:SF1">
    <property type="entry name" value="TRYPTOPHAN--TRNA LIGASE, MITOCHONDRIAL"/>
    <property type="match status" value="1"/>
</dbReference>
<evidence type="ECO:0000256" key="2">
    <source>
        <dbReference type="ARBA" id="ARBA00013161"/>
    </source>
</evidence>
<keyword evidence="7 8" id="KW-0030">Aminoacyl-tRNA synthetase</keyword>
<organism evidence="10">
    <name type="scientific">Candidatus Shikimatogenerans sp. AspAUS03</name>
    <dbReference type="NCBI Taxonomy" id="3158563"/>
    <lineage>
        <taxon>Bacteria</taxon>
        <taxon>Pseudomonadati</taxon>
        <taxon>Bacteroidota</taxon>
        <taxon>Flavobacteriia</taxon>
        <taxon>Flavobacteriales</taxon>
        <taxon>Candidatus Shikimatogenerans</taxon>
    </lineage>
</organism>
<dbReference type="AlphaFoldDB" id="A0AAU7QT40"/>
<keyword evidence="9" id="KW-1133">Transmembrane helix</keyword>
<dbReference type="GO" id="GO:0005524">
    <property type="term" value="F:ATP binding"/>
    <property type="evidence" value="ECO:0007669"/>
    <property type="project" value="UniProtKB-KW"/>
</dbReference>
<evidence type="ECO:0000256" key="4">
    <source>
        <dbReference type="ARBA" id="ARBA00022741"/>
    </source>
</evidence>
<gene>
    <name evidence="10" type="ORF">ABPD24_00330</name>
</gene>
<evidence type="ECO:0000313" key="10">
    <source>
        <dbReference type="EMBL" id="XBT18904.1"/>
    </source>
</evidence>